<accession>A0A1E3S1U2</accession>
<dbReference type="AlphaFoldDB" id="A0A1E3S1U2"/>
<organism evidence="1 2">
    <name type="scientific">Mycolicibacterium holsaticum</name>
    <dbReference type="NCBI Taxonomy" id="152142"/>
    <lineage>
        <taxon>Bacteria</taxon>
        <taxon>Bacillati</taxon>
        <taxon>Actinomycetota</taxon>
        <taxon>Actinomycetes</taxon>
        <taxon>Mycobacteriales</taxon>
        <taxon>Mycobacteriaceae</taxon>
        <taxon>Mycolicibacterium</taxon>
    </lineage>
</organism>
<sequence>MEEFGLIECFDPMDRTNGKLSDRQRKEELRAPRITLKLDSFDFGRPAIEVVKAKLADPVPPRLVVSALGLQLLDDKGRWREPKTGLCCKDWRQSEVGCRSAPIRRLLRNGG</sequence>
<dbReference type="EMBL" id="MIGZ01000016">
    <property type="protein sequence ID" value="ODQ95577.1"/>
    <property type="molecule type" value="Genomic_DNA"/>
</dbReference>
<name>A0A1E3S1U2_9MYCO</name>
<gene>
    <name evidence="1" type="ORF">BHQ17_04460</name>
</gene>
<keyword evidence="2" id="KW-1185">Reference proteome</keyword>
<evidence type="ECO:0000313" key="2">
    <source>
        <dbReference type="Proteomes" id="UP000094243"/>
    </source>
</evidence>
<evidence type="ECO:0000313" key="1">
    <source>
        <dbReference type="EMBL" id="ODQ95577.1"/>
    </source>
</evidence>
<comment type="caution">
    <text evidence="1">The sequence shown here is derived from an EMBL/GenBank/DDBJ whole genome shotgun (WGS) entry which is preliminary data.</text>
</comment>
<proteinExistence type="predicted"/>
<protein>
    <submittedName>
        <fullName evidence="1">Uncharacterized protein</fullName>
    </submittedName>
</protein>
<dbReference type="Proteomes" id="UP000094243">
    <property type="component" value="Unassembled WGS sequence"/>
</dbReference>
<reference evidence="2" key="1">
    <citation type="submission" date="2016-09" db="EMBL/GenBank/DDBJ databases">
        <authorList>
            <person name="Greninger A.L."/>
            <person name="Jerome K.R."/>
            <person name="Mcnair B."/>
            <person name="Wallis C."/>
            <person name="Fang F."/>
        </authorList>
    </citation>
    <scope>NUCLEOTIDE SEQUENCE [LARGE SCALE GENOMIC DNA]</scope>
    <source>
        <strain evidence="2">M7</strain>
    </source>
</reference>